<feature type="coiled-coil region" evidence="5">
    <location>
        <begin position="82"/>
        <end position="177"/>
    </location>
</feature>
<dbReference type="GO" id="GO:0008270">
    <property type="term" value="F:zinc ion binding"/>
    <property type="evidence" value="ECO:0007669"/>
    <property type="project" value="UniProtKB-KW"/>
</dbReference>
<dbReference type="Gene3D" id="3.30.40.10">
    <property type="entry name" value="Zinc/RING finger domain, C3HC4 (zinc finger)"/>
    <property type="match status" value="1"/>
</dbReference>
<keyword evidence="5" id="KW-0175">Coiled coil</keyword>
<evidence type="ECO:0000256" key="5">
    <source>
        <dbReference type="SAM" id="Coils"/>
    </source>
</evidence>
<reference evidence="9" key="1">
    <citation type="journal article" date="2018" name="Nat. Plants">
        <title>Whole-genome landscape of Medicago truncatula symbiotic genes.</title>
        <authorList>
            <person name="Pecrix Y."/>
            <person name="Staton S.E."/>
            <person name="Sallet E."/>
            <person name="Lelandais-Briere C."/>
            <person name="Moreau S."/>
            <person name="Carrere S."/>
            <person name="Blein T."/>
            <person name="Jardinaud M.F."/>
            <person name="Latrasse D."/>
            <person name="Zouine M."/>
            <person name="Zahm M."/>
            <person name="Kreplak J."/>
            <person name="Mayjonade B."/>
            <person name="Satge C."/>
            <person name="Perez M."/>
            <person name="Cauet S."/>
            <person name="Marande W."/>
            <person name="Chantry-Darmon C."/>
            <person name="Lopez-Roques C."/>
            <person name="Bouchez O."/>
            <person name="Berard A."/>
            <person name="Debelle F."/>
            <person name="Munos S."/>
            <person name="Bendahmane A."/>
            <person name="Berges H."/>
            <person name="Niebel A."/>
            <person name="Buitink J."/>
            <person name="Frugier F."/>
            <person name="Benhamed M."/>
            <person name="Crespi M."/>
            <person name="Gouzy J."/>
            <person name="Gamas P."/>
        </authorList>
    </citation>
    <scope>NUCLEOTIDE SEQUENCE [LARGE SCALE GENOMIC DNA]</scope>
    <source>
        <strain evidence="9">cv. Jemalong A17</strain>
    </source>
</reference>
<dbReference type="InterPro" id="IPR013083">
    <property type="entry name" value="Znf_RING/FYVE/PHD"/>
</dbReference>
<accession>A0A396I7Z6</accession>
<comment type="caution">
    <text evidence="8">The sequence shown here is derived from an EMBL/GenBank/DDBJ whole genome shotgun (WGS) entry which is preliminary data.</text>
</comment>
<protein>
    <submittedName>
        <fullName evidence="8">Putative transcription factor C2H2 family</fullName>
    </submittedName>
</protein>
<dbReference type="PROSITE" id="PS50089">
    <property type="entry name" value="ZF_RING_2"/>
    <property type="match status" value="1"/>
</dbReference>
<name>A0A396I7Z6_MEDTR</name>
<keyword evidence="1" id="KW-0479">Metal-binding</keyword>
<dbReference type="Proteomes" id="UP000265566">
    <property type="component" value="Chromosome 4"/>
</dbReference>
<evidence type="ECO:0000259" key="7">
    <source>
        <dbReference type="PROSITE" id="PS50089"/>
    </source>
</evidence>
<dbReference type="Pfam" id="PF13920">
    <property type="entry name" value="zf-C3HC4_3"/>
    <property type="match status" value="1"/>
</dbReference>
<feature type="domain" description="RING-type" evidence="7">
    <location>
        <begin position="204"/>
        <end position="238"/>
    </location>
</feature>
<proteinExistence type="predicted"/>
<dbReference type="PANTHER" id="PTHR42647:SF6">
    <property type="entry name" value="RING-TYPE DOMAIN-CONTAINING PROTEIN"/>
    <property type="match status" value="1"/>
</dbReference>
<dbReference type="Gramene" id="rna21923">
    <property type="protein sequence ID" value="RHN59775.1"/>
    <property type="gene ID" value="gene21923"/>
</dbReference>
<evidence type="ECO:0000256" key="2">
    <source>
        <dbReference type="ARBA" id="ARBA00022771"/>
    </source>
</evidence>
<dbReference type="AlphaFoldDB" id="A0A396I7Z6"/>
<evidence type="ECO:0000256" key="4">
    <source>
        <dbReference type="PROSITE-ProRule" id="PRU00175"/>
    </source>
</evidence>
<keyword evidence="2 4" id="KW-0863">Zinc-finger</keyword>
<feature type="compositionally biased region" description="Low complexity" evidence="6">
    <location>
        <begin position="28"/>
        <end position="54"/>
    </location>
</feature>
<evidence type="ECO:0000256" key="6">
    <source>
        <dbReference type="SAM" id="MobiDB-lite"/>
    </source>
</evidence>
<evidence type="ECO:0000256" key="1">
    <source>
        <dbReference type="ARBA" id="ARBA00022723"/>
    </source>
</evidence>
<sequence>MQPHSHGNYGFSFNINDYRLVRLTELQQSQHPQHNEPQQPQYHPPQHQQQGQGHLLPTSNPHVHASSILSYPTFDSLFEKQAKETNQIINNQKDKMNLLLQKHQMELQVALQQVLAIKNEEIAKTANKAQEMENLIRRFEADKREFEKLVKEREAMIITLQNKLEEEKKKLRVFMENDANSCCGENDDVRIEKRVRRGNNIMFCPKCNTSSSDVLFLPCRHLSSCKACEASLKACPICGMEKNGVIEIHSLISD</sequence>
<evidence type="ECO:0000256" key="3">
    <source>
        <dbReference type="ARBA" id="ARBA00022833"/>
    </source>
</evidence>
<dbReference type="InterPro" id="IPR001841">
    <property type="entry name" value="Znf_RING"/>
</dbReference>
<dbReference type="PIRSF" id="PIRSF036836">
    <property type="entry name" value="RNase_bind_SBP1"/>
    <property type="match status" value="1"/>
</dbReference>
<dbReference type="PANTHER" id="PTHR42647">
    <property type="entry name" value="SBP (S-RIBONUCLEASE BINDING PROTEIN) FAMILY PROTEIN"/>
    <property type="match status" value="1"/>
</dbReference>
<gene>
    <name evidence="8" type="ORF">MtrunA17_Chr4g0017891</name>
</gene>
<evidence type="ECO:0000313" key="8">
    <source>
        <dbReference type="EMBL" id="RHN59775.1"/>
    </source>
</evidence>
<organism evidence="8 9">
    <name type="scientific">Medicago truncatula</name>
    <name type="common">Barrel medic</name>
    <name type="synonym">Medicago tribuloides</name>
    <dbReference type="NCBI Taxonomy" id="3880"/>
    <lineage>
        <taxon>Eukaryota</taxon>
        <taxon>Viridiplantae</taxon>
        <taxon>Streptophyta</taxon>
        <taxon>Embryophyta</taxon>
        <taxon>Tracheophyta</taxon>
        <taxon>Spermatophyta</taxon>
        <taxon>Magnoliopsida</taxon>
        <taxon>eudicotyledons</taxon>
        <taxon>Gunneridae</taxon>
        <taxon>Pentapetalae</taxon>
        <taxon>rosids</taxon>
        <taxon>fabids</taxon>
        <taxon>Fabales</taxon>
        <taxon>Fabaceae</taxon>
        <taxon>Papilionoideae</taxon>
        <taxon>50 kb inversion clade</taxon>
        <taxon>NPAAA clade</taxon>
        <taxon>Hologalegina</taxon>
        <taxon>IRL clade</taxon>
        <taxon>Trifolieae</taxon>
        <taxon>Medicago</taxon>
    </lineage>
</organism>
<dbReference type="EMBL" id="PSQE01000004">
    <property type="protein sequence ID" value="RHN59775.1"/>
    <property type="molecule type" value="Genomic_DNA"/>
</dbReference>
<feature type="region of interest" description="Disordered" evidence="6">
    <location>
        <begin position="28"/>
        <end position="64"/>
    </location>
</feature>
<dbReference type="SUPFAM" id="SSF57850">
    <property type="entry name" value="RING/U-box"/>
    <property type="match status" value="1"/>
</dbReference>
<keyword evidence="3" id="KW-0862">Zinc</keyword>
<evidence type="ECO:0000313" key="9">
    <source>
        <dbReference type="Proteomes" id="UP000265566"/>
    </source>
</evidence>